<dbReference type="AlphaFoldDB" id="A0AAV2GN43"/>
<dbReference type="Proteomes" id="UP001497516">
    <property type="component" value="Chromosome 9"/>
</dbReference>
<gene>
    <name evidence="1" type="ORF">LTRI10_LOCUS50272</name>
</gene>
<keyword evidence="2" id="KW-1185">Reference proteome</keyword>
<evidence type="ECO:0008006" key="3">
    <source>
        <dbReference type="Google" id="ProtNLM"/>
    </source>
</evidence>
<protein>
    <recommendedName>
        <fullName evidence="3">SHSP domain-containing protein</fullName>
    </recommendedName>
</protein>
<organism evidence="1 2">
    <name type="scientific">Linum trigynum</name>
    <dbReference type="NCBI Taxonomy" id="586398"/>
    <lineage>
        <taxon>Eukaryota</taxon>
        <taxon>Viridiplantae</taxon>
        <taxon>Streptophyta</taxon>
        <taxon>Embryophyta</taxon>
        <taxon>Tracheophyta</taxon>
        <taxon>Spermatophyta</taxon>
        <taxon>Magnoliopsida</taxon>
        <taxon>eudicotyledons</taxon>
        <taxon>Gunneridae</taxon>
        <taxon>Pentapetalae</taxon>
        <taxon>rosids</taxon>
        <taxon>fabids</taxon>
        <taxon>Malpighiales</taxon>
        <taxon>Linaceae</taxon>
        <taxon>Linum</taxon>
    </lineage>
</organism>
<proteinExistence type="predicted"/>
<accession>A0AAV2GN43</accession>
<name>A0AAV2GN43_9ROSI</name>
<dbReference type="SUPFAM" id="SSF49764">
    <property type="entry name" value="HSP20-like chaperones"/>
    <property type="match status" value="1"/>
</dbReference>
<evidence type="ECO:0000313" key="1">
    <source>
        <dbReference type="EMBL" id="CAL1410885.1"/>
    </source>
</evidence>
<dbReference type="CDD" id="cd06464">
    <property type="entry name" value="ACD_sHsps-like"/>
    <property type="match status" value="1"/>
</dbReference>
<dbReference type="InterPro" id="IPR008978">
    <property type="entry name" value="HSP20-like_chaperone"/>
</dbReference>
<dbReference type="EMBL" id="OZ034822">
    <property type="protein sequence ID" value="CAL1410885.1"/>
    <property type="molecule type" value="Genomic_DNA"/>
</dbReference>
<sequence length="201" mass="23554">MVTNLSSSQLSTRDERVFEDLEPSITRTEYRRHVCFSFFLPGFEREHIEVQRTSLNELIITAESPLGYDHRWIRFKRHIELEEFYDVAHYSAGFGICNLNVRVPRITPLVVAEEDDPTVKEFSDQQPLPTTAAGLHDSLLSTATTNLSSYEAKTKPPPINVVSTTRESSRCHSSRWRVMYYRRRNQRGRLNKPRRLPSRRW</sequence>
<dbReference type="Gene3D" id="2.60.40.790">
    <property type="match status" value="1"/>
</dbReference>
<reference evidence="1 2" key="1">
    <citation type="submission" date="2024-04" db="EMBL/GenBank/DDBJ databases">
        <authorList>
            <person name="Fracassetti M."/>
        </authorList>
    </citation>
    <scope>NUCLEOTIDE SEQUENCE [LARGE SCALE GENOMIC DNA]</scope>
</reference>
<evidence type="ECO:0000313" key="2">
    <source>
        <dbReference type="Proteomes" id="UP001497516"/>
    </source>
</evidence>